<dbReference type="OrthoDB" id="4158087at2759"/>
<dbReference type="Proteomes" id="UP000622797">
    <property type="component" value="Unassembled WGS sequence"/>
</dbReference>
<gene>
    <name evidence="1" type="ORF">FSARC_5015</name>
</gene>
<reference evidence="1" key="2">
    <citation type="submission" date="2020-05" db="EMBL/GenBank/DDBJ databases">
        <authorList>
            <person name="Kim H.-S."/>
            <person name="Proctor R.H."/>
            <person name="Brown D.W."/>
        </authorList>
    </citation>
    <scope>NUCLEOTIDE SEQUENCE</scope>
    <source>
        <strain evidence="1">NRRL 20472</strain>
    </source>
</reference>
<proteinExistence type="predicted"/>
<dbReference type="EMBL" id="JABEXW010000236">
    <property type="protein sequence ID" value="KAF4967442.1"/>
    <property type="molecule type" value="Genomic_DNA"/>
</dbReference>
<reference evidence="1" key="1">
    <citation type="journal article" date="2020" name="BMC Genomics">
        <title>Correction to: Identification and distribution of gene clusters required for synthesis of sphingolipid metabolism inhibitors in diverse species of the filamentous fungus Fusarium.</title>
        <authorList>
            <person name="Kim H.S."/>
            <person name="Lohmar J.M."/>
            <person name="Busman M."/>
            <person name="Brown D.W."/>
            <person name="Naumann T.A."/>
            <person name="Divon H.H."/>
            <person name="Lysoe E."/>
            <person name="Uhlig S."/>
            <person name="Proctor R.H."/>
        </authorList>
    </citation>
    <scope>NUCLEOTIDE SEQUENCE</scope>
    <source>
        <strain evidence="1">NRRL 20472</strain>
    </source>
</reference>
<evidence type="ECO:0000313" key="2">
    <source>
        <dbReference type="Proteomes" id="UP000622797"/>
    </source>
</evidence>
<name>A0A8H4X9Z4_9HYPO</name>
<evidence type="ECO:0000313" key="1">
    <source>
        <dbReference type="EMBL" id="KAF4967442.1"/>
    </source>
</evidence>
<dbReference type="PANTHER" id="PTHR37540">
    <property type="entry name" value="TRANSCRIPTION FACTOR (ACR-2), PUTATIVE-RELATED-RELATED"/>
    <property type="match status" value="1"/>
</dbReference>
<accession>A0A8H4X9Z4</accession>
<dbReference type="PANTHER" id="PTHR37540:SF5">
    <property type="entry name" value="TRANSCRIPTION FACTOR DOMAIN-CONTAINING PROTEIN"/>
    <property type="match status" value="1"/>
</dbReference>
<organism evidence="1 2">
    <name type="scientific">Fusarium sarcochroum</name>
    <dbReference type="NCBI Taxonomy" id="1208366"/>
    <lineage>
        <taxon>Eukaryota</taxon>
        <taxon>Fungi</taxon>
        <taxon>Dikarya</taxon>
        <taxon>Ascomycota</taxon>
        <taxon>Pezizomycotina</taxon>
        <taxon>Sordariomycetes</taxon>
        <taxon>Hypocreomycetidae</taxon>
        <taxon>Hypocreales</taxon>
        <taxon>Nectriaceae</taxon>
        <taxon>Fusarium</taxon>
        <taxon>Fusarium lateritium species complex</taxon>
    </lineage>
</organism>
<sequence length="434" mass="48749">MAPSFTFLNVSNAPGLGPKEAKQMRAHITKTNFAKRRQRLAKEKQSNEITQWSKDSTLTRPGEGWRLMQKWVEAALDPGSDSQLTSMADPIFSPIGYLLHNFRPLIFPAGTGAPGSAREKEWINLLESEPALVEASVSIALRHCPKHRNTCGPREAAIRKGRAIKLINQRLDTPAGLTDGVLGAVFTLTYAELLGSDAEARNVHVQGLAQMVRVRRSSGNNTIPLWFCDFLLYDSIGHTIFSAGYSNLPLIQALRNEDDPDQADVAKVRLGINKLRQSIDEYYTSSALRQDVAIVIGFEVERLQFEIDTLLGNQENYIRSLHNSLQLFLLLLWPVEEPSRLEVPAEELKNALLQPHIRLCSSAQLLVWQLFVGAAAAKQQSETLAWFVTRLRELLTSMSVTGWDKILEILTRAFTPDARLLARFKTIWQEVYYS</sequence>
<dbReference type="AlphaFoldDB" id="A0A8H4X9Z4"/>
<comment type="caution">
    <text evidence="1">The sequence shown here is derived from an EMBL/GenBank/DDBJ whole genome shotgun (WGS) entry which is preliminary data.</text>
</comment>
<keyword evidence="2" id="KW-1185">Reference proteome</keyword>
<protein>
    <submittedName>
        <fullName evidence="1">Uncharacterized protein</fullName>
    </submittedName>
</protein>